<evidence type="ECO:0000313" key="2">
    <source>
        <dbReference type="EMBL" id="ARJ25776.1"/>
    </source>
</evidence>
<accession>A0A1W6AIS2</accession>
<keyword evidence="1" id="KW-1133">Transmembrane helix</keyword>
<proteinExistence type="predicted"/>
<feature type="transmembrane region" description="Helical" evidence="1">
    <location>
        <begin position="12"/>
        <end position="35"/>
    </location>
</feature>
<evidence type="ECO:0000313" key="3">
    <source>
        <dbReference type="Proteomes" id="UP000192932"/>
    </source>
</evidence>
<gene>
    <name evidence="2" type="ORF">B7492_32595</name>
</gene>
<keyword evidence="2" id="KW-0614">Plasmid</keyword>
<dbReference type="Proteomes" id="UP000192932">
    <property type="component" value="Plasmid unnamed3"/>
</dbReference>
<organism evidence="2 3">
    <name type="scientific">Bacillus mycoides</name>
    <dbReference type="NCBI Taxonomy" id="1405"/>
    <lineage>
        <taxon>Bacteria</taxon>
        <taxon>Bacillati</taxon>
        <taxon>Bacillota</taxon>
        <taxon>Bacilli</taxon>
        <taxon>Bacillales</taxon>
        <taxon>Bacillaceae</taxon>
        <taxon>Bacillus</taxon>
        <taxon>Bacillus cereus group</taxon>
    </lineage>
</organism>
<keyword evidence="1" id="KW-0812">Transmembrane</keyword>
<feature type="transmembrane region" description="Helical" evidence="1">
    <location>
        <begin position="67"/>
        <end position="86"/>
    </location>
</feature>
<sequence length="102" mass="12135">MKYSLRKLLGFFTIPLAIAIPFTFFTLSTVILFNLEPTRISGDFYFNLHESRFISVWNLIKASTIKILIPSYLYFLATWTLIYIIWKWIKKSLLNIIKDSQY</sequence>
<protein>
    <submittedName>
        <fullName evidence="2">Uncharacterized protein</fullName>
    </submittedName>
</protein>
<reference evidence="2 3" key="1">
    <citation type="submission" date="2017-04" db="EMBL/GenBank/DDBJ databases">
        <title>The Characteristic of a Fine Plant Growth-Promoting Rhizobacteria Bacillus mycoides Gnyt1 and its Whole Genome Sequencing Analysis.</title>
        <authorList>
            <person name="Li J.H."/>
            <person name="Yao T."/>
        </authorList>
    </citation>
    <scope>NUCLEOTIDE SEQUENCE [LARGE SCALE GENOMIC DNA]</scope>
    <source>
        <strain evidence="2 3">Gnyt1</strain>
        <plasmid evidence="3">Plasmid unnamed3</plasmid>
    </source>
</reference>
<evidence type="ECO:0000256" key="1">
    <source>
        <dbReference type="SAM" id="Phobius"/>
    </source>
</evidence>
<dbReference type="EMBL" id="CP020746">
    <property type="protein sequence ID" value="ARJ25776.1"/>
    <property type="molecule type" value="Genomic_DNA"/>
</dbReference>
<name>A0A1W6AIS2_BACMY</name>
<keyword evidence="1" id="KW-0472">Membrane</keyword>
<dbReference type="AlphaFoldDB" id="A0A1W6AIS2"/>
<geneLocation type="plasmid" evidence="2 3">
    <name>unnamed3</name>
</geneLocation>